<dbReference type="PATRIC" id="fig|656179.3.peg.4868"/>
<feature type="domain" description="IraD/Gp25-like" evidence="1">
    <location>
        <begin position="31"/>
        <end position="121"/>
    </location>
</feature>
<evidence type="ECO:0000313" key="3">
    <source>
        <dbReference type="Proteomes" id="UP000035651"/>
    </source>
</evidence>
<sequence>MSTDKSFLGTGWSFPPRFGDSAANGRTQMVEAETDIRESLGIILSTVPGERIMQPTFGCGIKAYVFEEISESVMTEMRDAIERAILFFEPRVSVEHIDIDASNAMQGRVDILIDYTVPATNTRTNMVYPFYFLEGTNLPAVQIGSPAESSAESSE</sequence>
<dbReference type="OrthoDB" id="9802846at2"/>
<dbReference type="RefSeq" id="WP_047908060.1">
    <property type="nucleotide sequence ID" value="NZ_CP011807.3"/>
</dbReference>
<protein>
    <recommendedName>
        <fullName evidence="1">IraD/Gp25-like domain-containing protein</fullName>
    </recommendedName>
</protein>
<dbReference type="AlphaFoldDB" id="A0A0H3WVT4"/>
<name>A0A0H3WVT4_9BURK</name>
<reference evidence="2" key="1">
    <citation type="submission" date="2016-06" db="EMBL/GenBank/DDBJ databases">
        <title>Complete Genome Sequence of Pandoraea faecigallinarum DSM-23572.</title>
        <authorList>
            <person name="Yong D."/>
            <person name="Ee R."/>
            <person name="Lim Y.-L."/>
            <person name="Yin W.-F."/>
            <person name="Chan K.-G."/>
        </authorList>
    </citation>
    <scope>NUCLEOTIDE SEQUENCE</scope>
    <source>
        <strain evidence="2">DSM 23572</strain>
    </source>
</reference>
<evidence type="ECO:0000313" key="2">
    <source>
        <dbReference type="EMBL" id="AKM32319.1"/>
    </source>
</evidence>
<dbReference type="STRING" id="656179.AB870_22795"/>
<gene>
    <name evidence="2" type="ORF">AB870_22795</name>
</gene>
<dbReference type="Gene3D" id="3.10.450.40">
    <property type="match status" value="1"/>
</dbReference>
<proteinExistence type="predicted"/>
<evidence type="ECO:0000259" key="1">
    <source>
        <dbReference type="Pfam" id="PF04965"/>
    </source>
</evidence>
<accession>A0A0H3WVT4</accession>
<dbReference type="InterPro" id="IPR007048">
    <property type="entry name" value="IraD/Gp25-like"/>
</dbReference>
<dbReference type="KEGG" id="pfg:AB870_22795"/>
<dbReference type="Proteomes" id="UP000035651">
    <property type="component" value="Chromosome"/>
</dbReference>
<dbReference type="Pfam" id="PF04965">
    <property type="entry name" value="GPW_gp25"/>
    <property type="match status" value="1"/>
</dbReference>
<dbReference type="SUPFAM" id="SSF160719">
    <property type="entry name" value="gpW/gp25-like"/>
    <property type="match status" value="1"/>
</dbReference>
<organism evidence="2 3">
    <name type="scientific">Pandoraea faecigallinarum</name>
    <dbReference type="NCBI Taxonomy" id="656179"/>
    <lineage>
        <taxon>Bacteria</taxon>
        <taxon>Pseudomonadati</taxon>
        <taxon>Pseudomonadota</taxon>
        <taxon>Betaproteobacteria</taxon>
        <taxon>Burkholderiales</taxon>
        <taxon>Burkholderiaceae</taxon>
        <taxon>Pandoraea</taxon>
    </lineage>
</organism>
<keyword evidence="3" id="KW-1185">Reference proteome</keyword>
<dbReference type="EMBL" id="CP011807">
    <property type="protein sequence ID" value="AKM32319.1"/>
    <property type="molecule type" value="Genomic_DNA"/>
</dbReference>